<dbReference type="AlphaFoldDB" id="A0A1X7TS63"/>
<name>A0A1X7TS63_AMPQE</name>
<reference evidence="1" key="1">
    <citation type="submission" date="2017-05" db="UniProtKB">
        <authorList>
            <consortium name="EnsemblMetazoa"/>
        </authorList>
    </citation>
    <scope>IDENTIFICATION</scope>
</reference>
<dbReference type="EnsemblMetazoa" id="Aqu2.1.17834_001">
    <property type="protein sequence ID" value="Aqu2.1.17834_001"/>
    <property type="gene ID" value="Aqu2.1.17834"/>
</dbReference>
<evidence type="ECO:0000313" key="1">
    <source>
        <dbReference type="EnsemblMetazoa" id="Aqu2.1.17834_001"/>
    </source>
</evidence>
<accession>A0A1X7TS63</accession>
<organism evidence="1">
    <name type="scientific">Amphimedon queenslandica</name>
    <name type="common">Sponge</name>
    <dbReference type="NCBI Taxonomy" id="400682"/>
    <lineage>
        <taxon>Eukaryota</taxon>
        <taxon>Metazoa</taxon>
        <taxon>Porifera</taxon>
        <taxon>Demospongiae</taxon>
        <taxon>Heteroscleromorpha</taxon>
        <taxon>Haplosclerida</taxon>
        <taxon>Niphatidae</taxon>
        <taxon>Amphimedon</taxon>
    </lineage>
</organism>
<sequence length="50" mass="5728">MASKTDLFFVENLISAITSSARSCPSVMKRMFHLLRTLSVKQFSEFKDEV</sequence>
<proteinExistence type="predicted"/>
<dbReference type="InParanoid" id="A0A1X7TS63"/>
<protein>
    <submittedName>
        <fullName evidence="1">Uncharacterized protein</fullName>
    </submittedName>
</protein>
<dbReference type="OrthoDB" id="1562946at2759"/>